<dbReference type="InterPro" id="IPR013087">
    <property type="entry name" value="Znf_C2H2_type"/>
</dbReference>
<evidence type="ECO:0000256" key="5">
    <source>
        <dbReference type="ARBA" id="ARBA00022833"/>
    </source>
</evidence>
<keyword evidence="5" id="KW-0862">Zinc</keyword>
<dbReference type="EnsemblMetazoa" id="CapteT223590">
    <property type="protein sequence ID" value="CapteP223590"/>
    <property type="gene ID" value="CapteG223590"/>
</dbReference>
<evidence type="ECO:0000256" key="7">
    <source>
        <dbReference type="PROSITE-ProRule" id="PRU00042"/>
    </source>
</evidence>
<dbReference type="GO" id="GO:0000978">
    <property type="term" value="F:RNA polymerase II cis-regulatory region sequence-specific DNA binding"/>
    <property type="evidence" value="ECO:0007669"/>
    <property type="project" value="TreeGrafter"/>
</dbReference>
<keyword evidence="4 7" id="KW-0863">Zinc-finger</keyword>
<dbReference type="InterPro" id="IPR050527">
    <property type="entry name" value="Snail/Krueppel_Znf"/>
</dbReference>
<feature type="domain" description="C2H2-type" evidence="9">
    <location>
        <begin position="103"/>
        <end position="130"/>
    </location>
</feature>
<reference evidence="12" key="1">
    <citation type="submission" date="2012-12" db="EMBL/GenBank/DDBJ databases">
        <authorList>
            <person name="Hellsten U."/>
            <person name="Grimwood J."/>
            <person name="Chapman J.A."/>
            <person name="Shapiro H."/>
            <person name="Aerts A."/>
            <person name="Otillar R.P."/>
            <person name="Terry A.Y."/>
            <person name="Boore J.L."/>
            <person name="Simakov O."/>
            <person name="Marletaz F."/>
            <person name="Cho S.-J."/>
            <person name="Edsinger-Gonzales E."/>
            <person name="Havlak P."/>
            <person name="Kuo D.-H."/>
            <person name="Larsson T."/>
            <person name="Lv J."/>
            <person name="Arendt D."/>
            <person name="Savage R."/>
            <person name="Osoegawa K."/>
            <person name="de Jong P."/>
            <person name="Lindberg D.R."/>
            <person name="Seaver E.C."/>
            <person name="Weisblat D.A."/>
            <person name="Putnam N.H."/>
            <person name="Grigoriev I.V."/>
            <person name="Rokhsar D.S."/>
        </authorList>
    </citation>
    <scope>NUCLEOTIDE SEQUENCE</scope>
    <source>
        <strain evidence="12">I ESC-2004</strain>
    </source>
</reference>
<dbReference type="Gene3D" id="3.30.160.60">
    <property type="entry name" value="Classic Zinc Finger"/>
    <property type="match status" value="5"/>
</dbReference>
<proteinExistence type="predicted"/>
<dbReference type="FunFam" id="3.30.160.60:FF:000100">
    <property type="entry name" value="Zinc finger 45-like"/>
    <property type="match status" value="2"/>
</dbReference>
<dbReference type="AlphaFoldDB" id="R7V2I3"/>
<feature type="domain" description="C2H2-type" evidence="9">
    <location>
        <begin position="47"/>
        <end position="74"/>
    </location>
</feature>
<sequence length="438" mass="48886">MASDNLPVGASQDANQKRFQCPICNQEFSALYLLRRHYPTHTGERNFSCDICGDKFLRSSALSRHKSVHNSETPFKCSECQKGFKRSTSLHSHMKTHNATKDHVCVQCGKGFHQKVHLVNHMHTHTKQRPFTCKECGAGFNQGANLRVHVQRNHSGGMVQRFICRWCGERFEQRKALRSHELEVHFDANDGVNIHEKDEVKVDVPPEEKEEVITEEKDATDDVINIFIDKESTINTENLSDPFANDLIKTNDKESTINTENLSDPFANDLIKTAQSAITVMNNSKPKRKSTPDWALKWMRGQAQNCRAAPSIHSMTMLTPKDFASSTPVGTAAQQTGELMTKTWIDLRHDRPKNVAFASMPLPSSKKESDLTFSASAALKTIKRKHEPNSEAGSPAASALPSQAFKPADSVSDSNKIASNKLLLLINDSNATQTFSSI</sequence>
<dbReference type="PROSITE" id="PS50157">
    <property type="entry name" value="ZINC_FINGER_C2H2_2"/>
    <property type="match status" value="6"/>
</dbReference>
<evidence type="ECO:0000259" key="9">
    <source>
        <dbReference type="PROSITE" id="PS50157"/>
    </source>
</evidence>
<evidence type="ECO:0000256" key="4">
    <source>
        <dbReference type="ARBA" id="ARBA00022771"/>
    </source>
</evidence>
<dbReference type="STRING" id="283909.R7V2I3"/>
<keyword evidence="3" id="KW-0677">Repeat</keyword>
<dbReference type="EMBL" id="AMQN01005242">
    <property type="status" value="NOT_ANNOTATED_CDS"/>
    <property type="molecule type" value="Genomic_DNA"/>
</dbReference>
<reference evidence="11" key="3">
    <citation type="submission" date="2015-06" db="UniProtKB">
        <authorList>
            <consortium name="EnsemblMetazoa"/>
        </authorList>
    </citation>
    <scope>IDENTIFICATION</scope>
</reference>
<reference evidence="10 12" key="2">
    <citation type="journal article" date="2013" name="Nature">
        <title>Insights into bilaterian evolution from three spiralian genomes.</title>
        <authorList>
            <person name="Simakov O."/>
            <person name="Marletaz F."/>
            <person name="Cho S.J."/>
            <person name="Edsinger-Gonzales E."/>
            <person name="Havlak P."/>
            <person name="Hellsten U."/>
            <person name="Kuo D.H."/>
            <person name="Larsson T."/>
            <person name="Lv J."/>
            <person name="Arendt D."/>
            <person name="Savage R."/>
            <person name="Osoegawa K."/>
            <person name="de Jong P."/>
            <person name="Grimwood J."/>
            <person name="Chapman J.A."/>
            <person name="Shapiro H."/>
            <person name="Aerts A."/>
            <person name="Otillar R.P."/>
            <person name="Terry A.Y."/>
            <person name="Boore J.L."/>
            <person name="Grigoriev I.V."/>
            <person name="Lindberg D.R."/>
            <person name="Seaver E.C."/>
            <person name="Weisblat D.A."/>
            <person name="Putnam N.H."/>
            <person name="Rokhsar D.S."/>
        </authorList>
    </citation>
    <scope>NUCLEOTIDE SEQUENCE</scope>
    <source>
        <strain evidence="10 12">I ESC-2004</strain>
    </source>
</reference>
<evidence type="ECO:0000256" key="8">
    <source>
        <dbReference type="SAM" id="MobiDB-lite"/>
    </source>
</evidence>
<feature type="domain" description="C2H2-type" evidence="9">
    <location>
        <begin position="75"/>
        <end position="102"/>
    </location>
</feature>
<evidence type="ECO:0000256" key="3">
    <source>
        <dbReference type="ARBA" id="ARBA00022737"/>
    </source>
</evidence>
<feature type="domain" description="C2H2-type" evidence="9">
    <location>
        <begin position="131"/>
        <end position="156"/>
    </location>
</feature>
<evidence type="ECO:0000256" key="6">
    <source>
        <dbReference type="ARBA" id="ARBA00023242"/>
    </source>
</evidence>
<feature type="domain" description="C2H2-type" evidence="9">
    <location>
        <begin position="162"/>
        <end position="190"/>
    </location>
</feature>
<keyword evidence="12" id="KW-1185">Reference proteome</keyword>
<dbReference type="FunFam" id="3.30.160.60:FF:000557">
    <property type="entry name" value="zinc finger and SCAN domain-containing protein 29"/>
    <property type="match status" value="1"/>
</dbReference>
<organism evidence="10">
    <name type="scientific">Capitella teleta</name>
    <name type="common">Polychaete worm</name>
    <dbReference type="NCBI Taxonomy" id="283909"/>
    <lineage>
        <taxon>Eukaryota</taxon>
        <taxon>Metazoa</taxon>
        <taxon>Spiralia</taxon>
        <taxon>Lophotrochozoa</taxon>
        <taxon>Annelida</taxon>
        <taxon>Polychaeta</taxon>
        <taxon>Sedentaria</taxon>
        <taxon>Scolecida</taxon>
        <taxon>Capitellidae</taxon>
        <taxon>Capitella</taxon>
    </lineage>
</organism>
<evidence type="ECO:0000313" key="12">
    <source>
        <dbReference type="Proteomes" id="UP000014760"/>
    </source>
</evidence>
<dbReference type="InterPro" id="IPR036236">
    <property type="entry name" value="Znf_C2H2_sf"/>
</dbReference>
<dbReference type="EMBL" id="KB295515">
    <property type="protein sequence ID" value="ELU13068.1"/>
    <property type="molecule type" value="Genomic_DNA"/>
</dbReference>
<dbReference type="FunFam" id="3.30.160.60:FF:000303">
    <property type="entry name" value="Zinc finger protein 41"/>
    <property type="match status" value="1"/>
</dbReference>
<evidence type="ECO:0000256" key="2">
    <source>
        <dbReference type="ARBA" id="ARBA00022723"/>
    </source>
</evidence>
<dbReference type="GO" id="GO:0000981">
    <property type="term" value="F:DNA-binding transcription factor activity, RNA polymerase II-specific"/>
    <property type="evidence" value="ECO:0007669"/>
    <property type="project" value="TreeGrafter"/>
</dbReference>
<evidence type="ECO:0000313" key="10">
    <source>
        <dbReference type="EMBL" id="ELU13068.1"/>
    </source>
</evidence>
<gene>
    <name evidence="10" type="ORF">CAPTEDRAFT_223590</name>
</gene>
<dbReference type="PANTHER" id="PTHR24388">
    <property type="entry name" value="ZINC FINGER PROTEIN"/>
    <property type="match status" value="1"/>
</dbReference>
<name>R7V2I3_CAPTE</name>
<dbReference type="Proteomes" id="UP000014760">
    <property type="component" value="Unassembled WGS sequence"/>
</dbReference>
<dbReference type="PANTHER" id="PTHR24388:SF54">
    <property type="entry name" value="PROTEIN ESCARGOT"/>
    <property type="match status" value="1"/>
</dbReference>
<dbReference type="Pfam" id="PF00096">
    <property type="entry name" value="zf-C2H2"/>
    <property type="match status" value="3"/>
</dbReference>
<evidence type="ECO:0000313" key="11">
    <source>
        <dbReference type="EnsemblMetazoa" id="CapteP223590"/>
    </source>
</evidence>
<dbReference type="OMA" id="MQESTNT"/>
<accession>R7V2I3</accession>
<dbReference type="OrthoDB" id="6077919at2759"/>
<dbReference type="GO" id="GO:0008270">
    <property type="term" value="F:zinc ion binding"/>
    <property type="evidence" value="ECO:0007669"/>
    <property type="project" value="UniProtKB-KW"/>
</dbReference>
<feature type="domain" description="C2H2-type" evidence="9">
    <location>
        <begin position="19"/>
        <end position="46"/>
    </location>
</feature>
<protein>
    <recommendedName>
        <fullName evidence="9">C2H2-type domain-containing protein</fullName>
    </recommendedName>
</protein>
<keyword evidence="6" id="KW-0539">Nucleus</keyword>
<evidence type="ECO:0000256" key="1">
    <source>
        <dbReference type="ARBA" id="ARBA00004123"/>
    </source>
</evidence>
<dbReference type="SMART" id="SM00355">
    <property type="entry name" value="ZnF_C2H2"/>
    <property type="match status" value="6"/>
</dbReference>
<keyword evidence="2" id="KW-0479">Metal-binding</keyword>
<dbReference type="PROSITE" id="PS00028">
    <property type="entry name" value="ZINC_FINGER_C2H2_1"/>
    <property type="match status" value="6"/>
</dbReference>
<dbReference type="HOGENOM" id="CLU_625912_0_0_1"/>
<feature type="region of interest" description="Disordered" evidence="8">
    <location>
        <begin position="384"/>
        <end position="411"/>
    </location>
</feature>
<comment type="subcellular location">
    <subcellularLocation>
        <location evidence="1">Nucleus</location>
    </subcellularLocation>
</comment>
<dbReference type="SUPFAM" id="SSF57667">
    <property type="entry name" value="beta-beta-alpha zinc fingers"/>
    <property type="match status" value="3"/>
</dbReference>